<keyword evidence="3 5" id="KW-0697">Rotamase</keyword>
<name>A0A7Z2VVL2_9BURK</name>
<feature type="domain" description="PPIase FKBP-type" evidence="8">
    <location>
        <begin position="59"/>
        <end position="148"/>
    </location>
</feature>
<accession>A0A7Z2VVL2</accession>
<protein>
    <recommendedName>
        <fullName evidence="6">Peptidyl-prolyl cis-trans isomerase</fullName>
        <ecNumber evidence="6">5.2.1.8</ecNumber>
    </recommendedName>
</protein>
<feature type="chain" id="PRO_5030788971" description="Peptidyl-prolyl cis-trans isomerase" evidence="7">
    <location>
        <begin position="24"/>
        <end position="148"/>
    </location>
</feature>
<dbReference type="PANTHER" id="PTHR43811:SF19">
    <property type="entry name" value="39 KDA FK506-BINDING NUCLEAR PROTEIN"/>
    <property type="match status" value="1"/>
</dbReference>
<dbReference type="SUPFAM" id="SSF54534">
    <property type="entry name" value="FKBP-like"/>
    <property type="match status" value="1"/>
</dbReference>
<evidence type="ECO:0000256" key="5">
    <source>
        <dbReference type="PROSITE-ProRule" id="PRU00277"/>
    </source>
</evidence>
<evidence type="ECO:0000256" key="7">
    <source>
        <dbReference type="SAM" id="SignalP"/>
    </source>
</evidence>
<dbReference type="Pfam" id="PF00254">
    <property type="entry name" value="FKBP_C"/>
    <property type="match status" value="1"/>
</dbReference>
<evidence type="ECO:0000256" key="6">
    <source>
        <dbReference type="RuleBase" id="RU003915"/>
    </source>
</evidence>
<dbReference type="PROSITE" id="PS51257">
    <property type="entry name" value="PROKAR_LIPOPROTEIN"/>
    <property type="match status" value="1"/>
</dbReference>
<dbReference type="PANTHER" id="PTHR43811">
    <property type="entry name" value="FKBP-TYPE PEPTIDYL-PROLYL CIS-TRANS ISOMERASE FKPA"/>
    <property type="match status" value="1"/>
</dbReference>
<organism evidence="9 10">
    <name type="scientific">Massilia forsythiae</name>
    <dbReference type="NCBI Taxonomy" id="2728020"/>
    <lineage>
        <taxon>Bacteria</taxon>
        <taxon>Pseudomonadati</taxon>
        <taxon>Pseudomonadota</taxon>
        <taxon>Betaproteobacteria</taxon>
        <taxon>Burkholderiales</taxon>
        <taxon>Oxalobacteraceae</taxon>
        <taxon>Telluria group</taxon>
        <taxon>Massilia</taxon>
    </lineage>
</organism>
<evidence type="ECO:0000313" key="10">
    <source>
        <dbReference type="Proteomes" id="UP000502415"/>
    </source>
</evidence>
<dbReference type="GO" id="GO:0003755">
    <property type="term" value="F:peptidyl-prolyl cis-trans isomerase activity"/>
    <property type="evidence" value="ECO:0007669"/>
    <property type="project" value="UniProtKB-UniRule"/>
</dbReference>
<dbReference type="EC" id="5.2.1.8" evidence="6"/>
<dbReference type="PROSITE" id="PS50059">
    <property type="entry name" value="FKBP_PPIASE"/>
    <property type="match status" value="1"/>
</dbReference>
<sequence>MKLKPSFAAVLVAASITALGLSACGGGSSSGSTSVVVANPAAFSATDTTVGTGAEATAGKTATVTYTGWLYSTTATNNKGTQFDSGSFSYVVGGSSVIPGFDRGVTGMKVGGKRTVLIPSSLGYGTGGSGAIPANAGLVFDIELTAVK</sequence>
<keyword evidence="4 5" id="KW-0413">Isomerase</keyword>
<dbReference type="RefSeq" id="WP_169434888.1">
    <property type="nucleotide sequence ID" value="NZ_CP051685.1"/>
</dbReference>
<dbReference type="AlphaFoldDB" id="A0A7Z2VVL2"/>
<evidence type="ECO:0000256" key="3">
    <source>
        <dbReference type="ARBA" id="ARBA00023110"/>
    </source>
</evidence>
<keyword evidence="7" id="KW-0732">Signal</keyword>
<dbReference type="InterPro" id="IPR001179">
    <property type="entry name" value="PPIase_FKBP_dom"/>
</dbReference>
<dbReference type="InterPro" id="IPR046357">
    <property type="entry name" value="PPIase_dom_sf"/>
</dbReference>
<comment type="catalytic activity">
    <reaction evidence="1 5 6">
        <text>[protein]-peptidylproline (omega=180) = [protein]-peptidylproline (omega=0)</text>
        <dbReference type="Rhea" id="RHEA:16237"/>
        <dbReference type="Rhea" id="RHEA-COMP:10747"/>
        <dbReference type="Rhea" id="RHEA-COMP:10748"/>
        <dbReference type="ChEBI" id="CHEBI:83833"/>
        <dbReference type="ChEBI" id="CHEBI:83834"/>
        <dbReference type="EC" id="5.2.1.8"/>
    </reaction>
</comment>
<evidence type="ECO:0000259" key="8">
    <source>
        <dbReference type="PROSITE" id="PS50059"/>
    </source>
</evidence>
<dbReference type="KEGG" id="mfy:HH212_07820"/>
<dbReference type="Proteomes" id="UP000502415">
    <property type="component" value="Chromosome"/>
</dbReference>
<feature type="signal peptide" evidence="7">
    <location>
        <begin position="1"/>
        <end position="23"/>
    </location>
</feature>
<evidence type="ECO:0000256" key="2">
    <source>
        <dbReference type="ARBA" id="ARBA00006577"/>
    </source>
</evidence>
<keyword evidence="10" id="KW-1185">Reference proteome</keyword>
<dbReference type="Gene3D" id="3.10.50.40">
    <property type="match status" value="1"/>
</dbReference>
<evidence type="ECO:0000313" key="9">
    <source>
        <dbReference type="EMBL" id="QJD99939.1"/>
    </source>
</evidence>
<comment type="similarity">
    <text evidence="2 6">Belongs to the FKBP-type PPIase family.</text>
</comment>
<proteinExistence type="inferred from homology"/>
<reference evidence="9 10" key="1">
    <citation type="submission" date="2020-04" db="EMBL/GenBank/DDBJ databases">
        <title>Genome sequencing of novel species.</title>
        <authorList>
            <person name="Heo J."/>
            <person name="Kim S.-J."/>
            <person name="Kim J.-S."/>
            <person name="Hong S.-B."/>
            <person name="Kwon S.-W."/>
        </authorList>
    </citation>
    <scope>NUCLEOTIDE SEQUENCE [LARGE SCALE GENOMIC DNA]</scope>
    <source>
        <strain evidence="9 10">GN2-R2</strain>
    </source>
</reference>
<evidence type="ECO:0000256" key="4">
    <source>
        <dbReference type="ARBA" id="ARBA00023235"/>
    </source>
</evidence>
<gene>
    <name evidence="9" type="ORF">HH212_07820</name>
</gene>
<dbReference type="EMBL" id="CP051685">
    <property type="protein sequence ID" value="QJD99939.1"/>
    <property type="molecule type" value="Genomic_DNA"/>
</dbReference>
<evidence type="ECO:0000256" key="1">
    <source>
        <dbReference type="ARBA" id="ARBA00000971"/>
    </source>
</evidence>